<dbReference type="EMBL" id="HBEA01018917">
    <property type="protein sequence ID" value="CAD8264889.1"/>
    <property type="molecule type" value="Transcribed_RNA"/>
</dbReference>
<proteinExistence type="inferred from homology"/>
<reference evidence="16" key="1">
    <citation type="submission" date="2021-01" db="EMBL/GenBank/DDBJ databases">
        <authorList>
            <person name="Corre E."/>
            <person name="Pelletier E."/>
            <person name="Niang G."/>
            <person name="Scheremetjew M."/>
            <person name="Finn R."/>
            <person name="Kale V."/>
            <person name="Holt S."/>
            <person name="Cochrane G."/>
            <person name="Meng A."/>
            <person name="Brown T."/>
            <person name="Cohen L."/>
        </authorList>
    </citation>
    <scope>NUCLEOTIDE SEQUENCE</scope>
    <source>
        <strain evidence="16">CCMP2078</strain>
    </source>
</reference>
<accession>A0A7R9YG78</accession>
<protein>
    <recommendedName>
        <fullName evidence="2">non-specific serine/threonine protein kinase</fullName>
        <ecNumber evidence="2">2.7.11.1</ecNumber>
    </recommendedName>
</protein>
<keyword evidence="7" id="KW-0418">Kinase</keyword>
<dbReference type="SUPFAM" id="SSF56112">
    <property type="entry name" value="Protein kinase-like (PK-like)"/>
    <property type="match status" value="1"/>
</dbReference>
<dbReference type="PROSITE" id="PS00107">
    <property type="entry name" value="PROTEIN_KINASE_ATP"/>
    <property type="match status" value="1"/>
</dbReference>
<dbReference type="FunFam" id="3.30.200.20:FF:000192">
    <property type="entry name" value="Serine/threonine-protein kinase cot-1"/>
    <property type="match status" value="1"/>
</dbReference>
<comment type="catalytic activity">
    <reaction evidence="10">
        <text>L-seryl-[protein] + ATP = O-phospho-L-seryl-[protein] + ADP + H(+)</text>
        <dbReference type="Rhea" id="RHEA:17989"/>
        <dbReference type="Rhea" id="RHEA-COMP:9863"/>
        <dbReference type="Rhea" id="RHEA-COMP:11604"/>
        <dbReference type="ChEBI" id="CHEBI:15378"/>
        <dbReference type="ChEBI" id="CHEBI:29999"/>
        <dbReference type="ChEBI" id="CHEBI:30616"/>
        <dbReference type="ChEBI" id="CHEBI:83421"/>
        <dbReference type="ChEBI" id="CHEBI:456216"/>
        <dbReference type="EC" id="2.7.11.1"/>
    </reaction>
</comment>
<comment type="similarity">
    <text evidence="1">Belongs to the protein kinase superfamily. AGC Ser/Thr protein kinase family.</text>
</comment>
<evidence type="ECO:0000256" key="3">
    <source>
        <dbReference type="ARBA" id="ARBA00022527"/>
    </source>
</evidence>
<evidence type="ECO:0000256" key="1">
    <source>
        <dbReference type="ARBA" id="ARBA00009903"/>
    </source>
</evidence>
<evidence type="ECO:0000259" key="14">
    <source>
        <dbReference type="PROSITE" id="PS50011"/>
    </source>
</evidence>
<dbReference type="InterPro" id="IPR050839">
    <property type="entry name" value="Rho-assoc_Ser/Thr_Kinase"/>
</dbReference>
<dbReference type="AlphaFoldDB" id="A0A7R9YG78"/>
<evidence type="ECO:0000256" key="8">
    <source>
        <dbReference type="ARBA" id="ARBA00022840"/>
    </source>
</evidence>
<dbReference type="PROSITE" id="PS51285">
    <property type="entry name" value="AGC_KINASE_CTER"/>
    <property type="match status" value="1"/>
</dbReference>
<dbReference type="PANTHER" id="PTHR22988">
    <property type="entry name" value="MYOTONIC DYSTROPHY S/T KINASE-RELATED"/>
    <property type="match status" value="1"/>
</dbReference>
<evidence type="ECO:0000256" key="6">
    <source>
        <dbReference type="ARBA" id="ARBA00022741"/>
    </source>
</evidence>
<dbReference type="PROSITE" id="PS00108">
    <property type="entry name" value="PROTEIN_KINASE_ST"/>
    <property type="match status" value="1"/>
</dbReference>
<dbReference type="SMART" id="SM00220">
    <property type="entry name" value="S_TKc"/>
    <property type="match status" value="1"/>
</dbReference>
<evidence type="ECO:0000313" key="16">
    <source>
        <dbReference type="EMBL" id="CAD8264889.1"/>
    </source>
</evidence>
<feature type="binding site" evidence="11">
    <location>
        <position position="124"/>
    </location>
    <ligand>
        <name>ATP</name>
        <dbReference type="ChEBI" id="CHEBI:30616"/>
    </ligand>
</feature>
<dbReference type="Gene3D" id="1.10.510.10">
    <property type="entry name" value="Transferase(Phosphotransferase) domain 1"/>
    <property type="match status" value="2"/>
</dbReference>
<keyword evidence="6 11" id="KW-0547">Nucleotide-binding</keyword>
<evidence type="ECO:0000256" key="7">
    <source>
        <dbReference type="ARBA" id="ARBA00022777"/>
    </source>
</evidence>
<evidence type="ECO:0000256" key="9">
    <source>
        <dbReference type="ARBA" id="ARBA00047899"/>
    </source>
</evidence>
<sequence length="490" mass="56497">MASKQVHNDPDAQAKADRLKNYLEGKYKGMRRNNEEVDQRRANLEKKLEDMRLSDDERSRRIQEFERQVAADRIEERRRLTTDAFTSLVVIGRGAFGEVRLVRKKDTKQIYALKSMIKEAMVVKNQVGHVRAERDVLAEADNPWIVRLQYTFQDETNLYMVMEFLPGGDLMTLLMREDTFPEDKTKIYMAEMCLAVASVHSLNYIHRDLKPDNVLLDWDGHLKLTDLGLCKKVDVPEAKGIDIASEVSAAASEGEGKSSLVVERSNAGKKKTHRERHLVYSTVGTPDYIAPEVLSQQGYDHSCDWWSLGVIMYECLVGYTPFYADEPIMTCRKILRWRKFLEIPAATQQSLSPECVDFLLSLMTSADRRVGRHGIEEIKEHPWFRGMDWENLRAQPAPYRPEGSEVLRDLLAELETVDVNDRRYRLLIEQITTNFDNFDEEGNWGGKRRMKIDRNNDFLGYSFKRKQAEARGQVGELFVDGEGKTEEGKA</sequence>
<evidence type="ECO:0000256" key="5">
    <source>
        <dbReference type="ARBA" id="ARBA00022679"/>
    </source>
</evidence>
<dbReference type="PROSITE" id="PS50011">
    <property type="entry name" value="PROTEIN_KINASE_DOM"/>
    <property type="match status" value="1"/>
</dbReference>
<keyword evidence="4" id="KW-0597">Phosphoprotein</keyword>
<dbReference type="EC" id="2.7.11.1" evidence="2"/>
<dbReference type="InterPro" id="IPR011009">
    <property type="entry name" value="Kinase-like_dom_sf"/>
</dbReference>
<gene>
    <name evidence="16" type="ORF">PPYR1160_LOCUS14392</name>
</gene>
<feature type="region of interest" description="Disordered" evidence="13">
    <location>
        <begin position="1"/>
        <end position="44"/>
    </location>
</feature>
<dbReference type="Gene3D" id="3.30.200.20">
    <property type="entry name" value="Phosphorylase Kinase, domain 1"/>
    <property type="match status" value="1"/>
</dbReference>
<dbReference type="InterPro" id="IPR000719">
    <property type="entry name" value="Prot_kinase_dom"/>
</dbReference>
<evidence type="ECO:0000256" key="13">
    <source>
        <dbReference type="SAM" id="MobiDB-lite"/>
    </source>
</evidence>
<evidence type="ECO:0000256" key="2">
    <source>
        <dbReference type="ARBA" id="ARBA00012513"/>
    </source>
</evidence>
<dbReference type="InterPro" id="IPR017441">
    <property type="entry name" value="Protein_kinase_ATP_BS"/>
</dbReference>
<feature type="domain" description="Protein kinase" evidence="14">
    <location>
        <begin position="85"/>
        <end position="384"/>
    </location>
</feature>
<dbReference type="FunFam" id="1.10.510.10:FF:000057">
    <property type="entry name" value="Non-specific serine/threonine protein kinase"/>
    <property type="match status" value="1"/>
</dbReference>
<comment type="catalytic activity">
    <reaction evidence="9">
        <text>L-threonyl-[protein] + ATP = O-phospho-L-threonyl-[protein] + ADP + H(+)</text>
        <dbReference type="Rhea" id="RHEA:46608"/>
        <dbReference type="Rhea" id="RHEA-COMP:11060"/>
        <dbReference type="Rhea" id="RHEA-COMP:11605"/>
        <dbReference type="ChEBI" id="CHEBI:15378"/>
        <dbReference type="ChEBI" id="CHEBI:30013"/>
        <dbReference type="ChEBI" id="CHEBI:30616"/>
        <dbReference type="ChEBI" id="CHEBI:61977"/>
        <dbReference type="ChEBI" id="CHEBI:456216"/>
        <dbReference type="EC" id="2.7.11.1"/>
    </reaction>
</comment>
<keyword evidence="3 12" id="KW-0723">Serine/threonine-protein kinase</keyword>
<dbReference type="GO" id="GO:0005524">
    <property type="term" value="F:ATP binding"/>
    <property type="evidence" value="ECO:0007669"/>
    <property type="project" value="UniProtKB-UniRule"/>
</dbReference>
<evidence type="ECO:0000259" key="15">
    <source>
        <dbReference type="PROSITE" id="PS51285"/>
    </source>
</evidence>
<feature type="domain" description="AGC-kinase C-terminal" evidence="15">
    <location>
        <begin position="385"/>
        <end position="473"/>
    </location>
</feature>
<dbReference type="PANTHER" id="PTHR22988:SF76">
    <property type="entry name" value="CHROMOSOME UNDETERMINED SCAFFOLD_135, WHOLE GENOME SHOTGUN SEQUENCE"/>
    <property type="match status" value="1"/>
</dbReference>
<name>A0A7R9YG78_9STRA</name>
<keyword evidence="5" id="KW-0808">Transferase</keyword>
<evidence type="ECO:0000256" key="4">
    <source>
        <dbReference type="ARBA" id="ARBA00022553"/>
    </source>
</evidence>
<dbReference type="FunFam" id="1.10.510.10:FF:000042">
    <property type="entry name" value="Non-specific serine/threonine protein kinase"/>
    <property type="match status" value="1"/>
</dbReference>
<evidence type="ECO:0000256" key="11">
    <source>
        <dbReference type="PROSITE-ProRule" id="PRU10141"/>
    </source>
</evidence>
<dbReference type="InterPro" id="IPR008271">
    <property type="entry name" value="Ser/Thr_kinase_AS"/>
</dbReference>
<evidence type="ECO:0000256" key="12">
    <source>
        <dbReference type="RuleBase" id="RU000304"/>
    </source>
</evidence>
<dbReference type="GO" id="GO:0004674">
    <property type="term" value="F:protein serine/threonine kinase activity"/>
    <property type="evidence" value="ECO:0007669"/>
    <property type="project" value="UniProtKB-KW"/>
</dbReference>
<dbReference type="InterPro" id="IPR000961">
    <property type="entry name" value="AGC-kinase_C"/>
</dbReference>
<keyword evidence="8 11" id="KW-0067">ATP-binding</keyword>
<evidence type="ECO:0000256" key="10">
    <source>
        <dbReference type="ARBA" id="ARBA00048679"/>
    </source>
</evidence>
<organism evidence="16">
    <name type="scientific">Pinguiococcus pyrenoidosus</name>
    <dbReference type="NCBI Taxonomy" id="172671"/>
    <lineage>
        <taxon>Eukaryota</taxon>
        <taxon>Sar</taxon>
        <taxon>Stramenopiles</taxon>
        <taxon>Ochrophyta</taxon>
        <taxon>Pinguiophyceae</taxon>
        <taxon>Pinguiochrysidales</taxon>
        <taxon>Pinguiochrysidaceae</taxon>
        <taxon>Pinguiococcus</taxon>
    </lineage>
</organism>
<dbReference type="Pfam" id="PF00069">
    <property type="entry name" value="Pkinase"/>
    <property type="match status" value="2"/>
</dbReference>